<accession>A0A0L1KD11</accession>
<sequence length="60" mass="6651">MTIPKRDTPQAQDDAAQDAEDSKTIKDHKALQNQSSIDPQDYPKGDRSAQSLVRKPGDKD</sequence>
<feature type="region of interest" description="Disordered" evidence="1">
    <location>
        <begin position="1"/>
        <end position="60"/>
    </location>
</feature>
<dbReference type="AlphaFoldDB" id="A0A0L1KD11"/>
<dbReference type="STRING" id="1306953.J121_11"/>
<name>A0A0L1KD11_9SPHN</name>
<reference evidence="2" key="1">
    <citation type="submission" date="2015-02" db="EMBL/GenBank/DDBJ databases">
        <authorList>
            <person name="Chooi Y.-H."/>
        </authorList>
    </citation>
    <scope>NUCLEOTIDE SEQUENCE [LARGE SCALE GENOMIC DNA]</scope>
    <source>
        <strain evidence="2">LAMA 915</strain>
    </source>
</reference>
<comment type="caution">
    <text evidence="2">The sequence shown here is derived from an EMBL/GenBank/DDBJ whole genome shotgun (WGS) entry which is preliminary data.</text>
</comment>
<dbReference type="PATRIC" id="fig|1306953.7.peg.10"/>
<dbReference type="GeneID" id="93685534"/>
<dbReference type="RefSeq" id="WP_050600515.1">
    <property type="nucleotide sequence ID" value="NZ_JYNE01000025.1"/>
</dbReference>
<evidence type="ECO:0000313" key="2">
    <source>
        <dbReference type="EMBL" id="KNH01816.1"/>
    </source>
</evidence>
<evidence type="ECO:0000313" key="3">
    <source>
        <dbReference type="Proteomes" id="UP000037446"/>
    </source>
</evidence>
<organism evidence="2 3">
    <name type="scientific">Qipengyuania citrea LAMA 915</name>
    <dbReference type="NCBI Taxonomy" id="1306953"/>
    <lineage>
        <taxon>Bacteria</taxon>
        <taxon>Pseudomonadati</taxon>
        <taxon>Pseudomonadota</taxon>
        <taxon>Alphaproteobacteria</taxon>
        <taxon>Sphingomonadales</taxon>
        <taxon>Erythrobacteraceae</taxon>
        <taxon>Qipengyuania</taxon>
    </lineage>
</organism>
<dbReference type="Proteomes" id="UP000037446">
    <property type="component" value="Unassembled WGS sequence"/>
</dbReference>
<proteinExistence type="predicted"/>
<feature type="compositionally biased region" description="Basic and acidic residues" evidence="1">
    <location>
        <begin position="20"/>
        <end position="30"/>
    </location>
</feature>
<gene>
    <name evidence="2" type="ORF">J121_11</name>
</gene>
<protein>
    <submittedName>
        <fullName evidence="2">Uncharacterized protein</fullName>
    </submittedName>
</protein>
<dbReference type="EMBL" id="JYNE01000025">
    <property type="protein sequence ID" value="KNH01816.1"/>
    <property type="molecule type" value="Genomic_DNA"/>
</dbReference>
<evidence type="ECO:0000256" key="1">
    <source>
        <dbReference type="SAM" id="MobiDB-lite"/>
    </source>
</evidence>